<gene>
    <name evidence="7" type="ORF">LAZ67_21000236</name>
</gene>
<evidence type="ECO:0000256" key="2">
    <source>
        <dbReference type="ARBA" id="ARBA00022801"/>
    </source>
</evidence>
<reference evidence="7 8" key="1">
    <citation type="submission" date="2022-01" db="EMBL/GenBank/DDBJ databases">
        <title>A chromosomal length assembly of Cordylochernes scorpioides.</title>
        <authorList>
            <person name="Zeh D."/>
            <person name="Zeh J."/>
        </authorList>
    </citation>
    <scope>NUCLEOTIDE SEQUENCE [LARGE SCALE GENOMIC DNA]</scope>
    <source>
        <strain evidence="7">IN4F17</strain>
        <tissue evidence="7">Whole Body</tissue>
    </source>
</reference>
<sequence>MLILPFVSIVQEKVRSLSQFAVDLNFHIEEYAGDRGAMPPLERRGEKRSIFIATIEKAHSLINSLIETQRLSEMGLIVIDELHLLGDKSHRATALEALICKVKLVDSTIKFIGMSATLGKMDILEKFLNASIYASDFRPVKLEEFIKIDNMILRYENGHLTPVKELNYEPASQRGGDPDNICNLVRDVIPDHSCLIFCPTKKHCENVAQLLAKSLPTDLEEVHKEGKKILLERLITEVGSTCVIMQHAILYGVAYHHSGLAAEERRLLEEAYLEGILCVLICTSTLAAGVNLPARRVILRAPYIGGDFISLSTYKQMVGRAGRAGLQNSIGESYLIVQKEDKDKFSNENQLQRTKSERQGIPKDACTKPNCSIGIATTEERVESALQQTMFAILQGRIVTKEQTQNTLDYLKSNNYVYENPEQGASLHLSPFGEAVVEGHMDVSQAKDIYEEVQQNLRILNVQTHLHLLFLLTPRDNQEIVVVPEIYLKEYVTLSPADRQVAEAIGASEKFVFDVLMGREPQNSAVVRFYQTLIPYALCRKESIPSVAARFQLQLGTVQSLLSTATTYGSSLGKFCQAIESLWAYQDLLPRCVSMLASCADVELPPLLKLPSVRKARARQLFNAGYKTLDDIATSTPTRLRHNVKYLSSKEASQIIAEAKMRSALINGLDGI</sequence>
<keyword evidence="1" id="KW-0547">Nucleotide-binding</keyword>
<dbReference type="InterPro" id="IPR011545">
    <property type="entry name" value="DEAD/DEAH_box_helicase_dom"/>
</dbReference>
<evidence type="ECO:0000259" key="5">
    <source>
        <dbReference type="PROSITE" id="PS51192"/>
    </source>
</evidence>
<organism evidence="7 8">
    <name type="scientific">Cordylochernes scorpioides</name>
    <dbReference type="NCBI Taxonomy" id="51811"/>
    <lineage>
        <taxon>Eukaryota</taxon>
        <taxon>Metazoa</taxon>
        <taxon>Ecdysozoa</taxon>
        <taxon>Arthropoda</taxon>
        <taxon>Chelicerata</taxon>
        <taxon>Arachnida</taxon>
        <taxon>Pseudoscorpiones</taxon>
        <taxon>Cheliferoidea</taxon>
        <taxon>Chernetidae</taxon>
        <taxon>Cordylochernes</taxon>
    </lineage>
</organism>
<dbReference type="InterPro" id="IPR014001">
    <property type="entry name" value="Helicase_ATP-bd"/>
</dbReference>
<dbReference type="Gene3D" id="1.10.3380.20">
    <property type="match status" value="1"/>
</dbReference>
<dbReference type="SUPFAM" id="SSF52540">
    <property type="entry name" value="P-loop containing nucleoside triphosphate hydrolases"/>
    <property type="match status" value="2"/>
</dbReference>
<dbReference type="Pfam" id="PF00270">
    <property type="entry name" value="DEAD"/>
    <property type="match status" value="1"/>
</dbReference>
<accession>A0ABY6LMY4</accession>
<dbReference type="PANTHER" id="PTHR47961:SF12">
    <property type="entry name" value="HELICASE POLQ-LIKE"/>
    <property type="match status" value="1"/>
</dbReference>
<dbReference type="Pfam" id="PF14520">
    <property type="entry name" value="HHH_5"/>
    <property type="match status" value="1"/>
</dbReference>
<dbReference type="Pfam" id="PF00271">
    <property type="entry name" value="Helicase_C"/>
    <property type="match status" value="1"/>
</dbReference>
<evidence type="ECO:0000256" key="4">
    <source>
        <dbReference type="ARBA" id="ARBA00022840"/>
    </source>
</evidence>
<dbReference type="InterPro" id="IPR001650">
    <property type="entry name" value="Helicase_C-like"/>
</dbReference>
<evidence type="ECO:0000313" key="8">
    <source>
        <dbReference type="Proteomes" id="UP001235939"/>
    </source>
</evidence>
<dbReference type="CDD" id="cd18795">
    <property type="entry name" value="SF2_C_Ski2"/>
    <property type="match status" value="1"/>
</dbReference>
<dbReference type="InterPro" id="IPR048960">
    <property type="entry name" value="POLQ-like_helical"/>
</dbReference>
<dbReference type="InterPro" id="IPR027417">
    <property type="entry name" value="P-loop_NTPase"/>
</dbReference>
<dbReference type="PROSITE" id="PS51194">
    <property type="entry name" value="HELICASE_CTER"/>
    <property type="match status" value="1"/>
</dbReference>
<dbReference type="Pfam" id="PF21099">
    <property type="entry name" value="POLQ_helical"/>
    <property type="match status" value="1"/>
</dbReference>
<protein>
    <submittedName>
        <fullName evidence="7">HELQ</fullName>
    </submittedName>
</protein>
<feature type="domain" description="Helicase C-terminal" evidence="6">
    <location>
        <begin position="180"/>
        <end position="369"/>
    </location>
</feature>
<dbReference type="SUPFAM" id="SSF158702">
    <property type="entry name" value="Sec63 N-terminal domain-like"/>
    <property type="match status" value="1"/>
</dbReference>
<feature type="domain" description="Helicase ATP-binding" evidence="5">
    <location>
        <begin position="1"/>
        <end position="136"/>
    </location>
</feature>
<dbReference type="SMART" id="SM00490">
    <property type="entry name" value="HELICc"/>
    <property type="match status" value="1"/>
</dbReference>
<evidence type="ECO:0000256" key="3">
    <source>
        <dbReference type="ARBA" id="ARBA00022806"/>
    </source>
</evidence>
<dbReference type="PANTHER" id="PTHR47961">
    <property type="entry name" value="DNA POLYMERASE THETA, PUTATIVE (AFU_ORTHOLOGUE AFUA_1G05260)-RELATED"/>
    <property type="match status" value="1"/>
</dbReference>
<dbReference type="Gene3D" id="1.10.150.20">
    <property type="entry name" value="5' to 3' exonuclease, C-terminal subdomain"/>
    <property type="match status" value="1"/>
</dbReference>
<name>A0ABY6LMY4_9ARAC</name>
<dbReference type="PROSITE" id="PS51192">
    <property type="entry name" value="HELICASE_ATP_BIND_1"/>
    <property type="match status" value="1"/>
</dbReference>
<dbReference type="Proteomes" id="UP001235939">
    <property type="component" value="Chromosome 21"/>
</dbReference>
<proteinExistence type="predicted"/>
<evidence type="ECO:0000313" key="7">
    <source>
        <dbReference type="EMBL" id="UYV81964.1"/>
    </source>
</evidence>
<keyword evidence="8" id="KW-1185">Reference proteome</keyword>
<keyword evidence="4" id="KW-0067">ATP-binding</keyword>
<evidence type="ECO:0000256" key="1">
    <source>
        <dbReference type="ARBA" id="ARBA00022741"/>
    </source>
</evidence>
<evidence type="ECO:0000259" key="6">
    <source>
        <dbReference type="PROSITE" id="PS51194"/>
    </source>
</evidence>
<keyword evidence="2" id="KW-0378">Hydrolase</keyword>
<dbReference type="InterPro" id="IPR050474">
    <property type="entry name" value="Hel308_SKI2-like"/>
</dbReference>
<dbReference type="Gene3D" id="3.40.50.300">
    <property type="entry name" value="P-loop containing nucleotide triphosphate hydrolases"/>
    <property type="match status" value="2"/>
</dbReference>
<keyword evidence="3" id="KW-0347">Helicase</keyword>
<dbReference type="EMBL" id="CP092883">
    <property type="protein sequence ID" value="UYV81964.1"/>
    <property type="molecule type" value="Genomic_DNA"/>
</dbReference>